<dbReference type="GO" id="GO:0005789">
    <property type="term" value="C:endoplasmic reticulum membrane"/>
    <property type="evidence" value="ECO:0007669"/>
    <property type="project" value="UniProtKB-SubCell"/>
</dbReference>
<feature type="transmembrane region" description="Helical" evidence="7">
    <location>
        <begin position="95"/>
        <end position="113"/>
    </location>
</feature>
<feature type="transmembrane region" description="Helical" evidence="7">
    <location>
        <begin position="125"/>
        <end position="144"/>
    </location>
</feature>
<dbReference type="PROSITE" id="PS51751">
    <property type="entry name" value="EXPERA"/>
    <property type="match status" value="1"/>
</dbReference>
<feature type="transmembrane region" description="Helical" evidence="7">
    <location>
        <begin position="7"/>
        <end position="28"/>
    </location>
</feature>
<organism evidence="9 10">
    <name type="scientific">Metschnikowia bicuspidata</name>
    <dbReference type="NCBI Taxonomy" id="27322"/>
    <lineage>
        <taxon>Eukaryota</taxon>
        <taxon>Fungi</taxon>
        <taxon>Dikarya</taxon>
        <taxon>Ascomycota</taxon>
        <taxon>Saccharomycotina</taxon>
        <taxon>Pichiomycetes</taxon>
        <taxon>Metschnikowiaceae</taxon>
        <taxon>Metschnikowia</taxon>
    </lineage>
</organism>
<keyword evidence="5 7" id="KW-1133">Transmembrane helix</keyword>
<dbReference type="PIRSF" id="PIRSF031032">
    <property type="entry name" value="TMP_97_prd"/>
    <property type="match status" value="1"/>
</dbReference>
<evidence type="ECO:0000256" key="3">
    <source>
        <dbReference type="ARBA" id="ARBA00022692"/>
    </source>
</evidence>
<evidence type="ECO:0000256" key="5">
    <source>
        <dbReference type="ARBA" id="ARBA00022989"/>
    </source>
</evidence>
<dbReference type="OrthoDB" id="433124at2759"/>
<reference evidence="10" key="1">
    <citation type="journal article" date="2018" name="Nat. Microbiol.">
        <title>Leveraging single-cell genomics to expand the fungal tree of life.</title>
        <authorList>
            <person name="Ahrendt S.R."/>
            <person name="Quandt C.A."/>
            <person name="Ciobanu D."/>
            <person name="Clum A."/>
            <person name="Salamov A."/>
            <person name="Andreopoulos B."/>
            <person name="Cheng J.F."/>
            <person name="Woyke T."/>
            <person name="Pelin A."/>
            <person name="Henrissat B."/>
            <person name="Reynolds N.K."/>
            <person name="Benny G.L."/>
            <person name="Smith M.E."/>
            <person name="James T.Y."/>
            <person name="Grigoriev I.V."/>
        </authorList>
    </citation>
    <scope>NUCLEOTIDE SEQUENCE [LARGE SCALE GENOMIC DNA]</scope>
    <source>
        <strain evidence="10">Baker2002</strain>
    </source>
</reference>
<comment type="similarity">
    <text evidence="2">Belongs to the TMEM97/sigma-2 receptor family.</text>
</comment>
<dbReference type="InterPro" id="IPR033118">
    <property type="entry name" value="EXPERA"/>
</dbReference>
<comment type="subcellular location">
    <subcellularLocation>
        <location evidence="1">Endoplasmic reticulum membrane</location>
        <topology evidence="1">Multi-pass membrane protein</topology>
    </subcellularLocation>
</comment>
<keyword evidence="10" id="KW-1185">Reference proteome</keyword>
<evidence type="ECO:0000256" key="1">
    <source>
        <dbReference type="ARBA" id="ARBA00004477"/>
    </source>
</evidence>
<keyword evidence="4 7" id="KW-0256">Endoplasmic reticulum</keyword>
<gene>
    <name evidence="9" type="ORF">METBISCDRAFT_26951</name>
</gene>
<name>A0A4P9ZDI7_9ASCO</name>
<feature type="domain" description="EXPERA" evidence="8">
    <location>
        <begin position="4"/>
        <end position="143"/>
    </location>
</feature>
<evidence type="ECO:0000259" key="8">
    <source>
        <dbReference type="PROSITE" id="PS51751"/>
    </source>
</evidence>
<feature type="transmembrane region" description="Helical" evidence="7">
    <location>
        <begin position="62"/>
        <end position="83"/>
    </location>
</feature>
<dbReference type="InterPro" id="IPR016964">
    <property type="entry name" value="Sigma2_recept"/>
</dbReference>
<evidence type="ECO:0000313" key="10">
    <source>
        <dbReference type="Proteomes" id="UP000268321"/>
    </source>
</evidence>
<dbReference type="Proteomes" id="UP000268321">
    <property type="component" value="Unassembled WGS sequence"/>
</dbReference>
<evidence type="ECO:0000256" key="4">
    <source>
        <dbReference type="ARBA" id="ARBA00022824"/>
    </source>
</evidence>
<keyword evidence="3 7" id="KW-0812">Transmembrane</keyword>
<dbReference type="AlphaFoldDB" id="A0A4P9ZDI7"/>
<keyword evidence="6 7" id="KW-0472">Membrane</keyword>
<evidence type="ECO:0000256" key="7">
    <source>
        <dbReference type="PIRNR" id="PIRNR031032"/>
    </source>
</evidence>
<dbReference type="Pfam" id="PF05241">
    <property type="entry name" value="EBP"/>
    <property type="match status" value="1"/>
</dbReference>
<evidence type="ECO:0000313" key="9">
    <source>
        <dbReference type="EMBL" id="RKP31017.1"/>
    </source>
</evidence>
<proteinExistence type="inferred from homology"/>
<evidence type="ECO:0000256" key="2">
    <source>
        <dbReference type="ARBA" id="ARBA00009096"/>
    </source>
</evidence>
<dbReference type="InterPro" id="IPR051987">
    <property type="entry name" value="Sigma-2_receptor-like"/>
</dbReference>
<dbReference type="PANTHER" id="PTHR31204">
    <property type="entry name" value="SIGMA INTRACELLULAR RECEPTOR 2"/>
    <property type="match status" value="1"/>
</dbReference>
<dbReference type="EMBL" id="ML004448">
    <property type="protein sequence ID" value="RKP31017.1"/>
    <property type="molecule type" value="Genomic_DNA"/>
</dbReference>
<protein>
    <recommendedName>
        <fullName evidence="7">Efficient mitochondria targeting-associated protein 19</fullName>
    </recommendedName>
</protein>
<evidence type="ECO:0000256" key="6">
    <source>
        <dbReference type="ARBA" id="ARBA00023136"/>
    </source>
</evidence>
<dbReference type="PANTHER" id="PTHR31204:SF1">
    <property type="entry name" value="SIGMA INTRACELLULAR RECEPTOR 2"/>
    <property type="match status" value="1"/>
</dbReference>
<sequence length="167" mass="19296">MNKRDTFYFLYFIIHIPITILMDSSIIVPQKYLYPTQQYLVDLHLLANKDFLLQNPPLWLKYFGAFEVFFQLPFFFIATYMLYKGSRSVLTMMSLYGFNAFFTTGMCLAYVLVEAGNHGLSTRHMLALFGLYTPYFVIPLVMMVDCSARAMGLIRTAEAVAVNKKTI</sequence>
<accession>A0A4P9ZDI7</accession>